<feature type="compositionally biased region" description="Basic and acidic residues" evidence="1">
    <location>
        <begin position="17"/>
        <end position="38"/>
    </location>
</feature>
<comment type="caution">
    <text evidence="2">The sequence shown here is derived from an EMBL/GenBank/DDBJ whole genome shotgun (WGS) entry which is preliminary data.</text>
</comment>
<protein>
    <submittedName>
        <fullName evidence="2">Uncharacterized protein</fullName>
    </submittedName>
</protein>
<dbReference type="Proteomes" id="UP001154282">
    <property type="component" value="Unassembled WGS sequence"/>
</dbReference>
<dbReference type="EMBL" id="CAMGYJ010000010">
    <property type="protein sequence ID" value="CAI0551427.1"/>
    <property type="molecule type" value="Genomic_DNA"/>
</dbReference>
<organism evidence="2 4">
    <name type="scientific">Linum tenue</name>
    <dbReference type="NCBI Taxonomy" id="586396"/>
    <lineage>
        <taxon>Eukaryota</taxon>
        <taxon>Viridiplantae</taxon>
        <taxon>Streptophyta</taxon>
        <taxon>Embryophyta</taxon>
        <taxon>Tracheophyta</taxon>
        <taxon>Spermatophyta</taxon>
        <taxon>Magnoliopsida</taxon>
        <taxon>eudicotyledons</taxon>
        <taxon>Gunneridae</taxon>
        <taxon>Pentapetalae</taxon>
        <taxon>rosids</taxon>
        <taxon>fabids</taxon>
        <taxon>Malpighiales</taxon>
        <taxon>Linaceae</taxon>
        <taxon>Linum</taxon>
    </lineage>
</organism>
<proteinExistence type="predicted"/>
<feature type="region of interest" description="Disordered" evidence="1">
    <location>
        <begin position="15"/>
        <end position="46"/>
    </location>
</feature>
<evidence type="ECO:0000313" key="2">
    <source>
        <dbReference type="EMBL" id="CAI0551338.1"/>
    </source>
</evidence>
<dbReference type="AlphaFoldDB" id="A0AAV0R4J2"/>
<dbReference type="EMBL" id="CAMGYJ010000010">
    <property type="protein sequence ID" value="CAI0551338.1"/>
    <property type="molecule type" value="Genomic_DNA"/>
</dbReference>
<accession>A0AAV0R4J2</accession>
<evidence type="ECO:0000256" key="1">
    <source>
        <dbReference type="SAM" id="MobiDB-lite"/>
    </source>
</evidence>
<evidence type="ECO:0000313" key="4">
    <source>
        <dbReference type="Proteomes" id="UP001154282"/>
    </source>
</evidence>
<name>A0AAV0R4J2_9ROSI</name>
<keyword evidence="4" id="KW-1185">Reference proteome</keyword>
<reference evidence="2" key="1">
    <citation type="submission" date="2022-08" db="EMBL/GenBank/DDBJ databases">
        <authorList>
            <person name="Gutierrez-Valencia J."/>
        </authorList>
    </citation>
    <scope>NUCLEOTIDE SEQUENCE</scope>
</reference>
<evidence type="ECO:0000313" key="3">
    <source>
        <dbReference type="EMBL" id="CAI0551427.1"/>
    </source>
</evidence>
<sequence>MQHVLLRCCIHLPGEISAEKKGQSADSTERPSTSDHQHPGGRQVHG</sequence>
<gene>
    <name evidence="2" type="ORF">LITE_LOCUS45923</name>
    <name evidence="3" type="ORF">LITE_LOCUS45964</name>
</gene>